<feature type="region of interest" description="Disordered" evidence="1">
    <location>
        <begin position="58"/>
        <end position="93"/>
    </location>
</feature>
<feature type="compositionally biased region" description="Low complexity" evidence="1">
    <location>
        <begin position="69"/>
        <end position="78"/>
    </location>
</feature>
<evidence type="ECO:0000313" key="2">
    <source>
        <dbReference type="EMBL" id="PMS16574.1"/>
    </source>
</evidence>
<protein>
    <submittedName>
        <fullName evidence="2">Uncharacterized protein</fullName>
    </submittedName>
</protein>
<organism evidence="2 3">
    <name type="scientific">Trinickia soli</name>
    <dbReference type="NCBI Taxonomy" id="380675"/>
    <lineage>
        <taxon>Bacteria</taxon>
        <taxon>Pseudomonadati</taxon>
        <taxon>Pseudomonadota</taxon>
        <taxon>Betaproteobacteria</taxon>
        <taxon>Burkholderiales</taxon>
        <taxon>Burkholderiaceae</taxon>
        <taxon>Trinickia</taxon>
    </lineage>
</organism>
<dbReference type="AlphaFoldDB" id="A0A2N7VHE4"/>
<feature type="region of interest" description="Disordered" evidence="1">
    <location>
        <begin position="1"/>
        <end position="40"/>
    </location>
</feature>
<evidence type="ECO:0000313" key="3">
    <source>
        <dbReference type="Proteomes" id="UP000235347"/>
    </source>
</evidence>
<evidence type="ECO:0000256" key="1">
    <source>
        <dbReference type="SAM" id="MobiDB-lite"/>
    </source>
</evidence>
<name>A0A2N7VHE4_9BURK</name>
<dbReference type="EMBL" id="PNYB01000034">
    <property type="protein sequence ID" value="PMS16574.1"/>
    <property type="molecule type" value="Genomic_DNA"/>
</dbReference>
<proteinExistence type="predicted"/>
<comment type="caution">
    <text evidence="2">The sequence shown here is derived from an EMBL/GenBank/DDBJ whole genome shotgun (WGS) entry which is preliminary data.</text>
</comment>
<accession>A0A2N7VHE4</accession>
<sequence>MADSSRQGAALAGAVWGTLGASPSDTVRRSRLRGRSPPSPGCEALTVCLAVVRRASDRPANAVSGPPIAGARSAAGDRAGVEGPAPAPVSDGG</sequence>
<gene>
    <name evidence="2" type="ORF">C0Z19_25550</name>
</gene>
<reference evidence="2 3" key="1">
    <citation type="submission" date="2018-01" db="EMBL/GenBank/DDBJ databases">
        <title>Whole genome analyses suggest that Burkholderia sensu lato contains two further novel genera in the rhizoxinica-symbiotica group Mycetohabitans gen. nov., and Trinickia gen. nov.: implications for the evolution of diazotrophy and nodulation in the Burkholderiaceae.</title>
        <authorList>
            <person name="Estrada-de los Santos P."/>
            <person name="Palmer M."/>
            <person name="Chavez-Ramirez B."/>
            <person name="Beukes C."/>
            <person name="Steenkamp E.T."/>
            <person name="Hirsch A.M."/>
            <person name="Manyaka P."/>
            <person name="Maluk M."/>
            <person name="Lafos M."/>
            <person name="Crook M."/>
            <person name="Gross E."/>
            <person name="Simon M.F."/>
            <person name="Bueno dos Reis Junior F."/>
            <person name="Poole P.S."/>
            <person name="Venter S.N."/>
            <person name="James E.K."/>
        </authorList>
    </citation>
    <scope>NUCLEOTIDE SEQUENCE [LARGE SCALE GENOMIC DNA]</scope>
    <source>
        <strain evidence="2 3">GP25-8</strain>
    </source>
</reference>
<dbReference type="Proteomes" id="UP000235347">
    <property type="component" value="Unassembled WGS sequence"/>
</dbReference>
<keyword evidence="3" id="KW-1185">Reference proteome</keyword>